<evidence type="ECO:0000313" key="3">
    <source>
        <dbReference type="Proteomes" id="UP000484255"/>
    </source>
</evidence>
<sequence>MSSPRLPSWQDRLAPQRQALLARWQALSPRERLMLTVAAAAVGLLLLWWVALQPVWQTWRTVPPKARALEAQWLQMQAQAQEARDLRGQPAVGAQQAAEALQAASARLGAKASLQVLADRATLTLKDLSPEELRQWLGEARQAARARPVEAQITRQASGLLRGQVVLQLPGGPA</sequence>
<comment type="caution">
    <text evidence="2">The sequence shown here is derived from an EMBL/GenBank/DDBJ whole genome shotgun (WGS) entry which is preliminary data.</text>
</comment>
<dbReference type="Pfam" id="PF04612">
    <property type="entry name" value="T2SSM"/>
    <property type="match status" value="1"/>
</dbReference>
<dbReference type="InterPro" id="IPR007690">
    <property type="entry name" value="T2SS_GspM"/>
</dbReference>
<proteinExistence type="predicted"/>
<accession>A0A7C9TKV6</accession>
<keyword evidence="1" id="KW-0472">Membrane</keyword>
<dbReference type="RefSeq" id="WP_163458833.1">
    <property type="nucleotide sequence ID" value="NZ_JAAGOH010000022.1"/>
</dbReference>
<evidence type="ECO:0000313" key="2">
    <source>
        <dbReference type="EMBL" id="NDY92778.1"/>
    </source>
</evidence>
<evidence type="ECO:0000256" key="1">
    <source>
        <dbReference type="SAM" id="Phobius"/>
    </source>
</evidence>
<organism evidence="2 3">
    <name type="scientific">Ideonella livida</name>
    <dbReference type="NCBI Taxonomy" id="2707176"/>
    <lineage>
        <taxon>Bacteria</taxon>
        <taxon>Pseudomonadati</taxon>
        <taxon>Pseudomonadota</taxon>
        <taxon>Betaproteobacteria</taxon>
        <taxon>Burkholderiales</taxon>
        <taxon>Sphaerotilaceae</taxon>
        <taxon>Ideonella</taxon>
    </lineage>
</organism>
<protein>
    <submittedName>
        <fullName evidence="2">Type II secretion system protein M</fullName>
    </submittedName>
</protein>
<gene>
    <name evidence="2" type="ORF">G3A44_16425</name>
</gene>
<name>A0A7C9TKV6_9BURK</name>
<keyword evidence="3" id="KW-1185">Reference proteome</keyword>
<dbReference type="Proteomes" id="UP000484255">
    <property type="component" value="Unassembled WGS sequence"/>
</dbReference>
<dbReference type="AlphaFoldDB" id="A0A7C9TKV6"/>
<reference evidence="2 3" key="1">
    <citation type="submission" date="2020-02" db="EMBL/GenBank/DDBJ databases">
        <title>Ideonella bacterium strain TBM-1.</title>
        <authorList>
            <person name="Chen W.-M."/>
        </authorList>
    </citation>
    <scope>NUCLEOTIDE SEQUENCE [LARGE SCALE GENOMIC DNA]</scope>
    <source>
        <strain evidence="2 3">TBM-1</strain>
    </source>
</reference>
<feature type="transmembrane region" description="Helical" evidence="1">
    <location>
        <begin position="33"/>
        <end position="51"/>
    </location>
</feature>
<keyword evidence="1" id="KW-1133">Transmembrane helix</keyword>
<keyword evidence="1" id="KW-0812">Transmembrane</keyword>
<dbReference type="GO" id="GO:0015628">
    <property type="term" value="P:protein secretion by the type II secretion system"/>
    <property type="evidence" value="ECO:0007669"/>
    <property type="project" value="InterPro"/>
</dbReference>
<dbReference type="EMBL" id="JAAGOH010000022">
    <property type="protein sequence ID" value="NDY92778.1"/>
    <property type="molecule type" value="Genomic_DNA"/>
</dbReference>
<dbReference type="GO" id="GO:0015627">
    <property type="term" value="C:type II protein secretion system complex"/>
    <property type="evidence" value="ECO:0007669"/>
    <property type="project" value="InterPro"/>
</dbReference>